<evidence type="ECO:0000313" key="3">
    <source>
        <dbReference type="Proteomes" id="UP000283509"/>
    </source>
</evidence>
<feature type="compositionally biased region" description="Low complexity" evidence="1">
    <location>
        <begin position="1323"/>
        <end position="1341"/>
    </location>
</feature>
<feature type="region of interest" description="Disordered" evidence="1">
    <location>
        <begin position="1156"/>
        <end position="1203"/>
    </location>
</feature>
<feature type="compositionally biased region" description="Basic and acidic residues" evidence="1">
    <location>
        <begin position="25"/>
        <end position="37"/>
    </location>
</feature>
<feature type="compositionally biased region" description="Pro residues" evidence="1">
    <location>
        <begin position="673"/>
        <end position="683"/>
    </location>
</feature>
<feature type="compositionally biased region" description="Polar residues" evidence="1">
    <location>
        <begin position="989"/>
        <end position="1001"/>
    </location>
</feature>
<feature type="compositionally biased region" description="Basic and acidic residues" evidence="1">
    <location>
        <begin position="846"/>
        <end position="863"/>
    </location>
</feature>
<evidence type="ECO:0000256" key="1">
    <source>
        <dbReference type="SAM" id="MobiDB-lite"/>
    </source>
</evidence>
<feature type="compositionally biased region" description="Basic and acidic residues" evidence="1">
    <location>
        <begin position="654"/>
        <end position="672"/>
    </location>
</feature>
<feature type="compositionally biased region" description="Basic and acidic residues" evidence="1">
    <location>
        <begin position="725"/>
        <end position="737"/>
    </location>
</feature>
<feature type="compositionally biased region" description="Polar residues" evidence="1">
    <location>
        <begin position="522"/>
        <end position="537"/>
    </location>
</feature>
<feature type="compositionally biased region" description="Polar residues" evidence="1">
    <location>
        <begin position="1379"/>
        <end position="1395"/>
    </location>
</feature>
<evidence type="ECO:0000313" key="2">
    <source>
        <dbReference type="EMBL" id="ROT70370.1"/>
    </source>
</evidence>
<feature type="compositionally biased region" description="Polar residues" evidence="1">
    <location>
        <begin position="343"/>
        <end position="363"/>
    </location>
</feature>
<dbReference type="EMBL" id="QCYY01002437">
    <property type="protein sequence ID" value="ROT70370.1"/>
    <property type="molecule type" value="Genomic_DNA"/>
</dbReference>
<comment type="caution">
    <text evidence="2">The sequence shown here is derived from an EMBL/GenBank/DDBJ whole genome shotgun (WGS) entry which is preliminary data.</text>
</comment>
<feature type="region of interest" description="Disordered" evidence="1">
    <location>
        <begin position="1"/>
        <end position="38"/>
    </location>
</feature>
<feature type="compositionally biased region" description="Pro residues" evidence="1">
    <location>
        <begin position="1476"/>
        <end position="1495"/>
    </location>
</feature>
<protein>
    <submittedName>
        <fullName evidence="2">Uncharacterized protein</fullName>
    </submittedName>
</protein>
<proteinExistence type="predicted"/>
<organism evidence="2 3">
    <name type="scientific">Penaeus vannamei</name>
    <name type="common">Whiteleg shrimp</name>
    <name type="synonym">Litopenaeus vannamei</name>
    <dbReference type="NCBI Taxonomy" id="6689"/>
    <lineage>
        <taxon>Eukaryota</taxon>
        <taxon>Metazoa</taxon>
        <taxon>Ecdysozoa</taxon>
        <taxon>Arthropoda</taxon>
        <taxon>Crustacea</taxon>
        <taxon>Multicrustacea</taxon>
        <taxon>Malacostraca</taxon>
        <taxon>Eumalacostraca</taxon>
        <taxon>Eucarida</taxon>
        <taxon>Decapoda</taxon>
        <taxon>Dendrobranchiata</taxon>
        <taxon>Penaeoidea</taxon>
        <taxon>Penaeidae</taxon>
        <taxon>Penaeus</taxon>
    </lineage>
</organism>
<feature type="compositionally biased region" description="Basic and acidic residues" evidence="1">
    <location>
        <begin position="1013"/>
        <end position="1024"/>
    </location>
</feature>
<sequence length="1564" mass="171417">MRTQATQTDAGAGRKSLPTLALSPRSEKVGRGERGRSDQLFSPSLFAEMVSQGAQTNGNGVRRKLIKSFSEAAHYEGLEYEIYDLDDFIEPPLPSRAASEGPPPCPPRFSPYDEIPLEDGPAPPPPLKFRQNYHEIFIDSSPRKPRRRLQKTLSEGEILSERRRALSMASGYLEVDINGFSGNEEEVIEPQCVDECSRDLSRSRIFSHPSLLEEEEEEFHENMFHKEILPTSLSPERKMSQVSTDSDLKTFDPNEFRTEEHLLSQLAALSSDSLGESGTSMFESGGIPEGLLMREGSPLPFTGTSNDLVSPVEFGDHFEESMSESQVTVVQRALAASSQVITSDSENGSFHLTDHSSAATTPSTRHKSLPASGSFEEDMDDELPRLRMSGKVHSITTLSSIEDEPTSISENVISEGSHDVVSTSTTSSEVDKAIASSTDSDFTSIRSGDSMTIKSEALEEGEFEGDIVIEENIMARLVQGMRAGDIPHQFIIKSSDFRDDLRKLASPESDSSSSHFTEQETSRSPVSGTTNTITSKSDLSRTDSHQTDQSETSEDYITATENSMNGQEARRSYYYEERHVSSPPEMDDIYEDEALTPKILSPEASEVLGDLLETQEISDITEGLSVTSDFETAQDLTSPDGDTTTSASYYIEHSIGEESEKIFPEVKTKPEVPPKPSFLPKPEIPPKPERLSPARETSAQAEEPDEETPQDETPPQFPEIQVEITVKRREKPVEESKTGAIKKRYSGGGKVAKDDNRRYSKYFEDNEQGELSEVKGQNQQSWSEEEREKAKQTMKLDFPPGVTMFGEAPNWPVPDNLKTGEVEKKLKVFDKPKKSVKIDLASVEDLQAKVKPESPQAKDKVSETKQVPAKYDKAKRKSDEATPQGMVRSPAMHEGFRLEDWTPIRTPGTPERALDFDTSDESCSDLPRHPPKARSPGKRAKEASGKKFGSPGADSDLTAKQASEKQSPGKTIETSKDHEEIRGSPPKQLRQSPGKTETKQPSPVRETVPSRTEISRMHSQEVHLRHPPAGVHTSGSDPKKRLSEISIGSTPEVTDVQKRHSAEILTRNVESQDHLKPKGPVTGYLRAGSQSPTSRERPLQLPENKLLTIAPLKDARKSAESLRSLSPGSDNVFLSGSREQLEEDSRGSLCVQCGERPASREGTLRPSPPAGHTITVERRLSDREPSRVRGVSHRAKSEERNSFSRDWGVTPISLEVGDAPRHDSDDDEMGVYMDAYRAFSWVPPQPPNTPATTQNHPISLAATQNPCHDPNAPATLLQPPRTPATTQCPCNSPQPPRTPATTPMPLQLSRSHQNPCHVPMPPATLLQPPRTPATTPLPLQLSRSHPEPLPRLPLQLSCSHPEPLPRPAPATLLQPPRTPATTQCPCNSPAATQNPARPKCPCNSPAATQNPATTQCPCNSPAATQNPCHDPNAPATLLQPPRTPATTPMPLQLSCSHPEPPATTPMPLQLSCSHPEPLPRPPMPLQLSPQPPEPATTPNAPATLLQPPQNPCDPNAPATLLNPCQRPQCPCNCSCHVPCTLLQPPRTCPCSRPRTPATCRACGA</sequence>
<feature type="region of interest" description="Disordered" evidence="1">
    <location>
        <begin position="503"/>
        <end position="568"/>
    </location>
</feature>
<reference evidence="2 3" key="1">
    <citation type="submission" date="2018-04" db="EMBL/GenBank/DDBJ databases">
        <authorList>
            <person name="Zhang X."/>
            <person name="Yuan J."/>
            <person name="Li F."/>
            <person name="Xiang J."/>
        </authorList>
    </citation>
    <scope>NUCLEOTIDE SEQUENCE [LARGE SCALE GENOMIC DNA]</scope>
    <source>
        <tissue evidence="2">Muscle</tissue>
    </source>
</reference>
<feature type="compositionally biased region" description="Basic and acidic residues" evidence="1">
    <location>
        <begin position="973"/>
        <end position="982"/>
    </location>
</feature>
<feature type="compositionally biased region" description="Basic and acidic residues" evidence="1">
    <location>
        <begin position="1175"/>
        <end position="1187"/>
    </location>
</feature>
<feature type="compositionally biased region" description="Polar residues" evidence="1">
    <location>
        <begin position="624"/>
        <end position="648"/>
    </location>
</feature>
<feature type="compositionally biased region" description="Basic residues" evidence="1">
    <location>
        <begin position="929"/>
        <end position="938"/>
    </location>
</feature>
<feature type="region of interest" description="Disordered" evidence="1">
    <location>
        <begin position="343"/>
        <end position="377"/>
    </location>
</feature>
<keyword evidence="3" id="KW-1185">Reference proteome</keyword>
<feature type="compositionally biased region" description="Basic and acidic residues" evidence="1">
    <location>
        <begin position="684"/>
        <end position="693"/>
    </location>
</feature>
<dbReference type="PANTHER" id="PTHR47644">
    <property type="entry name" value="AGAP008221-PA"/>
    <property type="match status" value="1"/>
</dbReference>
<gene>
    <name evidence="2" type="ORF">C7M84_011351</name>
</gene>
<name>A0A423T1L7_PENVA</name>
<feature type="compositionally biased region" description="Basic and acidic residues" evidence="1">
    <location>
        <begin position="751"/>
        <end position="764"/>
    </location>
</feature>
<feature type="region of interest" description="Disordered" evidence="1">
    <location>
        <begin position="1261"/>
        <end position="1406"/>
    </location>
</feature>
<feature type="compositionally biased region" description="Polar residues" evidence="1">
    <location>
        <begin position="958"/>
        <end position="969"/>
    </location>
</feature>
<accession>A0A423T1L7</accession>
<dbReference type="Proteomes" id="UP000283509">
    <property type="component" value="Unassembled WGS sequence"/>
</dbReference>
<dbReference type="OrthoDB" id="2157866at2759"/>
<feature type="region of interest" description="Disordered" evidence="1">
    <location>
        <begin position="623"/>
        <end position="817"/>
    </location>
</feature>
<reference evidence="2 3" key="2">
    <citation type="submission" date="2019-01" db="EMBL/GenBank/DDBJ databases">
        <title>The decoding of complex shrimp genome reveals the adaptation for benthos swimmer, frequently molting mechanism and breeding impact on genome.</title>
        <authorList>
            <person name="Sun Y."/>
            <person name="Gao Y."/>
            <person name="Yu Y."/>
        </authorList>
    </citation>
    <scope>NUCLEOTIDE SEQUENCE [LARGE SCALE GENOMIC DNA]</scope>
    <source>
        <tissue evidence="2">Muscle</tissue>
    </source>
</reference>
<feature type="region of interest" description="Disordered" evidence="1">
    <location>
        <begin position="842"/>
        <end position="1105"/>
    </location>
</feature>
<dbReference type="PANTHER" id="PTHR47644:SF1">
    <property type="entry name" value="PDZ DOMAIN-CONTAINING PROTEIN"/>
    <property type="match status" value="1"/>
</dbReference>
<feature type="region of interest" description="Disordered" evidence="1">
    <location>
        <begin position="1429"/>
        <end position="1499"/>
    </location>
</feature>
<feature type="compositionally biased region" description="Basic and acidic residues" evidence="1">
    <location>
        <begin position="538"/>
        <end position="548"/>
    </location>
</feature>